<evidence type="ECO:0000313" key="3">
    <source>
        <dbReference type="Proteomes" id="UP000887013"/>
    </source>
</evidence>
<dbReference type="Proteomes" id="UP000887013">
    <property type="component" value="Unassembled WGS sequence"/>
</dbReference>
<comment type="caution">
    <text evidence="2">The sequence shown here is derived from an EMBL/GenBank/DDBJ whole genome shotgun (WGS) entry which is preliminary data.</text>
</comment>
<protein>
    <submittedName>
        <fullName evidence="2">Uncharacterized protein</fullName>
    </submittedName>
</protein>
<sequence>MTTNRRKRRIKEYVMYGYYTKQFTLRPLLPRMIRGFRGQEPVNLIISPSSSTYELTQSGESAFIGGNLEVKTTLREKHQNRPPHQPEKQKSTTNPYRTP</sequence>
<proteinExistence type="predicted"/>
<accession>A0A8X6UTL7</accession>
<evidence type="ECO:0000256" key="1">
    <source>
        <dbReference type="SAM" id="MobiDB-lite"/>
    </source>
</evidence>
<feature type="region of interest" description="Disordered" evidence="1">
    <location>
        <begin position="71"/>
        <end position="99"/>
    </location>
</feature>
<name>A0A8X6UTL7_NEPPI</name>
<keyword evidence="3" id="KW-1185">Reference proteome</keyword>
<dbReference type="AlphaFoldDB" id="A0A8X6UTL7"/>
<gene>
    <name evidence="2" type="ORF">NPIL_82201</name>
</gene>
<reference evidence="2" key="1">
    <citation type="submission" date="2020-08" db="EMBL/GenBank/DDBJ databases">
        <title>Multicomponent nature underlies the extraordinary mechanical properties of spider dragline silk.</title>
        <authorList>
            <person name="Kono N."/>
            <person name="Nakamura H."/>
            <person name="Mori M."/>
            <person name="Yoshida Y."/>
            <person name="Ohtoshi R."/>
            <person name="Malay A.D."/>
            <person name="Moran D.A.P."/>
            <person name="Tomita M."/>
            <person name="Numata K."/>
            <person name="Arakawa K."/>
        </authorList>
    </citation>
    <scope>NUCLEOTIDE SEQUENCE</scope>
</reference>
<dbReference type="EMBL" id="BMAW01086450">
    <property type="protein sequence ID" value="GFU47345.1"/>
    <property type="molecule type" value="Genomic_DNA"/>
</dbReference>
<evidence type="ECO:0000313" key="2">
    <source>
        <dbReference type="EMBL" id="GFU47345.1"/>
    </source>
</evidence>
<feature type="compositionally biased region" description="Basic and acidic residues" evidence="1">
    <location>
        <begin position="72"/>
        <end position="90"/>
    </location>
</feature>
<organism evidence="2 3">
    <name type="scientific">Nephila pilipes</name>
    <name type="common">Giant wood spider</name>
    <name type="synonym">Nephila maculata</name>
    <dbReference type="NCBI Taxonomy" id="299642"/>
    <lineage>
        <taxon>Eukaryota</taxon>
        <taxon>Metazoa</taxon>
        <taxon>Ecdysozoa</taxon>
        <taxon>Arthropoda</taxon>
        <taxon>Chelicerata</taxon>
        <taxon>Arachnida</taxon>
        <taxon>Araneae</taxon>
        <taxon>Araneomorphae</taxon>
        <taxon>Entelegynae</taxon>
        <taxon>Araneoidea</taxon>
        <taxon>Nephilidae</taxon>
        <taxon>Nephila</taxon>
    </lineage>
</organism>